<protein>
    <submittedName>
        <fullName evidence="3">Kic1p</fullName>
    </submittedName>
</protein>
<keyword evidence="1" id="KW-0547">Nucleotide-binding</keyword>
<dbReference type="InterPro" id="IPR000719">
    <property type="entry name" value="Prot_kinase_dom"/>
</dbReference>
<dbReference type="InterPro" id="IPR006597">
    <property type="entry name" value="Sel1-like"/>
</dbReference>
<dbReference type="PROSITE" id="PS50011">
    <property type="entry name" value="PROTEIN_KINASE_DOM"/>
    <property type="match status" value="1"/>
</dbReference>
<dbReference type="PRINTS" id="PR00109">
    <property type="entry name" value="TYRKINASE"/>
</dbReference>
<dbReference type="InterPro" id="IPR001245">
    <property type="entry name" value="Ser-Thr/Tyr_kinase_cat_dom"/>
</dbReference>
<dbReference type="PANTHER" id="PTHR44329:SF291">
    <property type="entry name" value="PROTEIN KINASE DOMAIN-CONTAINING PROTEIN"/>
    <property type="match status" value="1"/>
</dbReference>
<keyword evidence="4" id="KW-1185">Reference proteome</keyword>
<sequence length="659" mass="76130">MSDIKMQDIENKNEWINWIEEAIHKEHIKYYEYKEFNNFQEIGTGGFGKVYRANWKNLNKCFAVKSFFSLDNITVEEIIRELKNQREVDYHDNIICCHGITKFESAEYHVSNNYMLVMEYANNGSLRSYLEKNFGKLTWDDKYIMAYQLACAVSCLHNKGIVHRDLHSGNILVHQNTIKLADFGLSKRIGASSNVQSKIFGMVPYVDPKIFNRRRNINNQTSQIYSLNEKSDVYSVGVLLWEISNGQPPFYVEGERYDVGLALEILQGLRETVVPDTPENYVEIYTKCWDGEPDNRPNIYQVVDRLKEMITKTDAIANILQSLDKHEFSKASLSINGLESQRELSQLIQNFNKINTKEIDPMIVLSKQENISAEEDFNRIIDEINDFIYNLSNKRIEWKLMKGKVIEYFNNYNTYSEEIYNWLSNNQNSPNSIFLFGYFNQFGIATSEDYKKSFNLFINASDQDHILAQHFVADCYLSGTGTTKNKKLGFEYYEKVANKNFARGQLEIGYCYENGIGINIDIKKAIYWYERAANNGNMMAIHNLFVRYLSGNGVEKDHNKAFELSKQLAEGGDLGGITLLGNCYYIGIGTKIDKQKAFELYQNAANLGQMIAQHNLGKIYENVGGITKDINKAIYWYEKAAKQGHKHSQNVLLEILQNK</sequence>
<accession>A0A015K592</accession>
<dbReference type="InterPro" id="IPR051681">
    <property type="entry name" value="Ser/Thr_Kinases-Pseudokinases"/>
</dbReference>
<organism evidence="3 4">
    <name type="scientific">Rhizophagus irregularis (strain DAOM 197198w)</name>
    <name type="common">Glomus intraradices</name>
    <dbReference type="NCBI Taxonomy" id="1432141"/>
    <lineage>
        <taxon>Eukaryota</taxon>
        <taxon>Fungi</taxon>
        <taxon>Fungi incertae sedis</taxon>
        <taxon>Mucoromycota</taxon>
        <taxon>Glomeromycotina</taxon>
        <taxon>Glomeromycetes</taxon>
        <taxon>Glomerales</taxon>
        <taxon>Glomeraceae</taxon>
        <taxon>Rhizophagus</taxon>
    </lineage>
</organism>
<dbReference type="GO" id="GO:0004674">
    <property type="term" value="F:protein serine/threonine kinase activity"/>
    <property type="evidence" value="ECO:0007669"/>
    <property type="project" value="TreeGrafter"/>
</dbReference>
<dbReference type="GO" id="GO:0005524">
    <property type="term" value="F:ATP binding"/>
    <property type="evidence" value="ECO:0007669"/>
    <property type="project" value="UniProtKB-UniRule"/>
</dbReference>
<dbReference type="InterPro" id="IPR011990">
    <property type="entry name" value="TPR-like_helical_dom_sf"/>
</dbReference>
<comment type="caution">
    <text evidence="3">The sequence shown here is derived from an EMBL/GenBank/DDBJ whole genome shotgun (WGS) entry which is preliminary data.</text>
</comment>
<evidence type="ECO:0000256" key="1">
    <source>
        <dbReference type="PROSITE-ProRule" id="PRU10141"/>
    </source>
</evidence>
<dbReference type="SUPFAM" id="SSF56112">
    <property type="entry name" value="Protein kinase-like (PK-like)"/>
    <property type="match status" value="1"/>
</dbReference>
<reference evidence="3 4" key="1">
    <citation type="submission" date="2014-02" db="EMBL/GenBank/DDBJ databases">
        <title>Single nucleus genome sequencing reveals high similarity among nuclei of an endomycorrhizal fungus.</title>
        <authorList>
            <person name="Lin K."/>
            <person name="Geurts R."/>
            <person name="Zhang Z."/>
            <person name="Limpens E."/>
            <person name="Saunders D.G."/>
            <person name="Mu D."/>
            <person name="Pang E."/>
            <person name="Cao H."/>
            <person name="Cha H."/>
            <person name="Lin T."/>
            <person name="Zhou Q."/>
            <person name="Shang Y."/>
            <person name="Li Y."/>
            <person name="Ivanov S."/>
            <person name="Sharma T."/>
            <person name="Velzen R.V."/>
            <person name="Ruijter N.D."/>
            <person name="Aanen D.K."/>
            <person name="Win J."/>
            <person name="Kamoun S."/>
            <person name="Bisseling T."/>
            <person name="Huang S."/>
        </authorList>
    </citation>
    <scope>NUCLEOTIDE SEQUENCE [LARGE SCALE GENOMIC DNA]</scope>
    <source>
        <strain evidence="4">DAOM197198w</strain>
    </source>
</reference>
<keyword evidence="1" id="KW-0067">ATP-binding</keyword>
<dbReference type="AlphaFoldDB" id="A0A015K592"/>
<name>A0A015K592_RHIIW</name>
<dbReference type="Pfam" id="PF08238">
    <property type="entry name" value="Sel1"/>
    <property type="match status" value="6"/>
</dbReference>
<dbReference type="InterPro" id="IPR017441">
    <property type="entry name" value="Protein_kinase_ATP_BS"/>
</dbReference>
<dbReference type="InterPro" id="IPR011009">
    <property type="entry name" value="Kinase-like_dom_sf"/>
</dbReference>
<proteinExistence type="predicted"/>
<dbReference type="Gene3D" id="1.25.40.10">
    <property type="entry name" value="Tetratricopeptide repeat domain"/>
    <property type="match status" value="1"/>
</dbReference>
<gene>
    <name evidence="3" type="ORF">RirG_233280</name>
</gene>
<dbReference type="Pfam" id="PF07714">
    <property type="entry name" value="PK_Tyr_Ser-Thr"/>
    <property type="match status" value="1"/>
</dbReference>
<dbReference type="PROSITE" id="PS00107">
    <property type="entry name" value="PROTEIN_KINASE_ATP"/>
    <property type="match status" value="1"/>
</dbReference>
<dbReference type="PANTHER" id="PTHR44329">
    <property type="entry name" value="SERINE/THREONINE-PROTEIN KINASE TNNI3K-RELATED"/>
    <property type="match status" value="1"/>
</dbReference>
<evidence type="ECO:0000313" key="4">
    <source>
        <dbReference type="Proteomes" id="UP000022910"/>
    </source>
</evidence>
<evidence type="ECO:0000313" key="3">
    <source>
        <dbReference type="EMBL" id="EXX54586.1"/>
    </source>
</evidence>
<dbReference type="Gene3D" id="1.10.510.10">
    <property type="entry name" value="Transferase(Phosphotransferase) domain 1"/>
    <property type="match status" value="1"/>
</dbReference>
<dbReference type="HOGENOM" id="CLU_000288_7_12_1"/>
<feature type="binding site" evidence="1">
    <location>
        <position position="65"/>
    </location>
    <ligand>
        <name>ATP</name>
        <dbReference type="ChEBI" id="CHEBI:30616"/>
    </ligand>
</feature>
<dbReference type="SMART" id="SM00671">
    <property type="entry name" value="SEL1"/>
    <property type="match status" value="6"/>
</dbReference>
<dbReference type="SUPFAM" id="SSF81901">
    <property type="entry name" value="HCP-like"/>
    <property type="match status" value="2"/>
</dbReference>
<feature type="domain" description="Protein kinase" evidence="2">
    <location>
        <begin position="36"/>
        <end position="310"/>
    </location>
</feature>
<evidence type="ECO:0000259" key="2">
    <source>
        <dbReference type="PROSITE" id="PS50011"/>
    </source>
</evidence>
<dbReference type="EMBL" id="JEMT01028459">
    <property type="protein sequence ID" value="EXX54586.1"/>
    <property type="molecule type" value="Genomic_DNA"/>
</dbReference>
<dbReference type="Proteomes" id="UP000022910">
    <property type="component" value="Unassembled WGS sequence"/>
</dbReference>